<evidence type="ECO:0000256" key="2">
    <source>
        <dbReference type="SAM" id="Phobius"/>
    </source>
</evidence>
<sequence>MLDTMVSNMKADNDSPTVDSGEKLEVESICSEKSHLCRMSIKKPRKFSVYASRLAGKFSFAVKFRIFIVTALLNFSFLGWNTL</sequence>
<dbReference type="Proteomes" id="UP000035740">
    <property type="component" value="Chromosome 3"/>
</dbReference>
<evidence type="ECO:0000313" key="3">
    <source>
        <dbReference type="EMBL" id="KMT16489.1"/>
    </source>
</evidence>
<dbReference type="AlphaFoldDB" id="A0A0J8CWL4"/>
<organism evidence="3 4">
    <name type="scientific">Beta vulgaris subsp. vulgaris</name>
    <name type="common">Beet</name>
    <dbReference type="NCBI Taxonomy" id="3555"/>
    <lineage>
        <taxon>Eukaryota</taxon>
        <taxon>Viridiplantae</taxon>
        <taxon>Streptophyta</taxon>
        <taxon>Embryophyta</taxon>
        <taxon>Tracheophyta</taxon>
        <taxon>Spermatophyta</taxon>
        <taxon>Magnoliopsida</taxon>
        <taxon>eudicotyledons</taxon>
        <taxon>Gunneridae</taxon>
        <taxon>Pentapetalae</taxon>
        <taxon>Caryophyllales</taxon>
        <taxon>Chenopodiaceae</taxon>
        <taxon>Betoideae</taxon>
        <taxon>Beta</taxon>
    </lineage>
</organism>
<dbReference type="Gramene" id="KMT16489">
    <property type="protein sequence ID" value="KMT16489"/>
    <property type="gene ID" value="BVRB_3g051060"/>
</dbReference>
<dbReference type="EMBL" id="KQ090056">
    <property type="protein sequence ID" value="KMT16489.1"/>
    <property type="molecule type" value="Genomic_DNA"/>
</dbReference>
<evidence type="ECO:0000256" key="1">
    <source>
        <dbReference type="SAM" id="MobiDB-lite"/>
    </source>
</evidence>
<keyword evidence="2" id="KW-1133">Transmembrane helix</keyword>
<proteinExistence type="predicted"/>
<evidence type="ECO:0000313" key="4">
    <source>
        <dbReference type="Proteomes" id="UP000035740"/>
    </source>
</evidence>
<keyword evidence="2" id="KW-0812">Transmembrane</keyword>
<reference evidence="3 4" key="1">
    <citation type="journal article" date="2014" name="Nature">
        <title>The genome of the recently domesticated crop plant sugar beet (Beta vulgaris).</title>
        <authorList>
            <person name="Dohm J.C."/>
            <person name="Minoche A.E."/>
            <person name="Holtgrawe D."/>
            <person name="Capella-Gutierrez S."/>
            <person name="Zakrzewski F."/>
            <person name="Tafer H."/>
            <person name="Rupp O."/>
            <person name="Sorensen T.R."/>
            <person name="Stracke R."/>
            <person name="Reinhardt R."/>
            <person name="Goesmann A."/>
            <person name="Kraft T."/>
            <person name="Schulz B."/>
            <person name="Stadler P.F."/>
            <person name="Schmidt T."/>
            <person name="Gabaldon T."/>
            <person name="Lehrach H."/>
            <person name="Weisshaar B."/>
            <person name="Himmelbauer H."/>
        </authorList>
    </citation>
    <scope>NUCLEOTIDE SEQUENCE [LARGE SCALE GENOMIC DNA]</scope>
    <source>
        <tissue evidence="3">Taproot</tissue>
    </source>
</reference>
<feature type="transmembrane region" description="Helical" evidence="2">
    <location>
        <begin position="62"/>
        <end position="80"/>
    </location>
</feature>
<keyword evidence="4" id="KW-1185">Reference proteome</keyword>
<gene>
    <name evidence="3" type="ORF">BVRB_3g051060</name>
</gene>
<feature type="region of interest" description="Disordered" evidence="1">
    <location>
        <begin position="1"/>
        <end position="20"/>
    </location>
</feature>
<keyword evidence="2" id="KW-0472">Membrane</keyword>
<accession>A0A0J8CWL4</accession>
<name>A0A0J8CWL4_BETVV</name>
<protein>
    <submittedName>
        <fullName evidence="3">Uncharacterized protein</fullName>
    </submittedName>
</protein>